<dbReference type="Gene3D" id="1.10.439.10">
    <property type="entry name" value="Penicillin Amidohydrolase, domain 1"/>
    <property type="match status" value="1"/>
</dbReference>
<dbReference type="Pfam" id="PF01804">
    <property type="entry name" value="Penicil_amidase"/>
    <property type="match status" value="1"/>
</dbReference>
<sequence length="1025" mass="113091">MQTPITTSGFSPLRNWLLRSAAALLLALGAIVAFPGRAQAGVFVSVGIAPPPLPVYVQPPIPGPGYIWTPGYWAWDGYQYYWVPGTWILPPYVGALWTPGYWGWSGGVYIFHTGYWGRRVGYYGGINYGYGYGGHGYDGGYWRGGGFYYNRSVNHITNRITNVYNRPVPAGRVVNRASFNGGPGGVRYAPRTNAELRSANYAPRTRAAGYRPVGNGGGYRPTHYQPQNYYRAQAYRPMRGGNARPAYRPAARPAQPASSRACSLGAGHALPCRIVVAAARCPDIRLNDAIRMPTCHPTSSLRRARPWLALLALGLAVTASAQTAAGHARLQREAQAVTITRDDWGIAHVHGKTDADAVFGMAYAQAEDDFNRVESNYLTALGWTAQAEGESAIWQDLRQQLWTDPAALKKLYAQSPAWLQKLMDAWADGLNWYLATHPAVHPKVIAHFEPWMALSFTEGSIGGDIERVSLKGLAAFYGDAHPQLAQINPPSWAEPTGSNGIAIAPKLTTDGHALLLINPHTSFYFRSELQMASDEGLDAYGAVTWGQFFVYQGFNQHIGWMHTSTGLDAVDQFAETIVRKDGKPYYRYGKELRPVTERAIAVRYRAADGTLKTRSFTAYFTHHGPIVKNENGKWIAEALMDKPVAALEQSWLRTKAHDYASYMKVAELKANSSNNTLFADDKGEIAFLMPQFVPERDNRFDYTRPVDGSDPATDWHGLTPLNELPQAVNPPNGWAMNTNDWPYSAAGKYSPKQADFPRYMDTFGENPRGIHATRMLTGASGFSMPKLITDAFDSYLPEFAKLVPILARDYDALPANDPLKAKLAGPVELLRHWDDRWGIASMPTSLAVFWGDTLWDENVARAKAAGISPYDYIARDGGAQERLHALDEAVDRLVQDFGSWGVAWGEINRFQRLDDAIKPHFDDGKPSIPVPFVSSRWGSLASFGAHRWPGTKKYYGSSGNSFVAVVEFGPRVSARAVTAGGESGDPASKHFDDEAGRYASGNLRTVYFWPDQLKGHTERVYHPGG</sequence>
<dbReference type="InterPro" id="IPR002692">
    <property type="entry name" value="S45"/>
</dbReference>
<reference evidence="5 6" key="1">
    <citation type="journal article" date="2015" name="Proc. Natl. Acad. Sci. U.S.A.">
        <title>The resurrection genome of Boea hygrometrica: A blueprint for survival of dehydration.</title>
        <authorList>
            <person name="Xiao L."/>
            <person name="Yang G."/>
            <person name="Zhang L."/>
            <person name="Yang X."/>
            <person name="Zhao S."/>
            <person name="Ji Z."/>
            <person name="Zhou Q."/>
            <person name="Hu M."/>
            <person name="Wang Y."/>
            <person name="Chen M."/>
            <person name="Xu Y."/>
            <person name="Jin H."/>
            <person name="Xiao X."/>
            <person name="Hu G."/>
            <person name="Bao F."/>
            <person name="Hu Y."/>
            <person name="Wan P."/>
            <person name="Li L."/>
            <person name="Deng X."/>
            <person name="Kuang T."/>
            <person name="Xiang C."/>
            <person name="Zhu J.K."/>
            <person name="Oliver M.J."/>
            <person name="He Y."/>
        </authorList>
    </citation>
    <scope>NUCLEOTIDE SEQUENCE [LARGE SCALE GENOMIC DNA]</scope>
    <source>
        <strain evidence="6">cv. XS01</strain>
    </source>
</reference>
<keyword evidence="6" id="KW-1185">Reference proteome</keyword>
<keyword evidence="4" id="KW-0865">Zymogen</keyword>
<dbReference type="Pfam" id="PF12779">
    <property type="entry name" value="WXXGXW"/>
    <property type="match status" value="1"/>
</dbReference>
<keyword evidence="3" id="KW-0378">Hydrolase</keyword>
<dbReference type="AlphaFoldDB" id="A0A2Z7A931"/>
<evidence type="ECO:0000256" key="3">
    <source>
        <dbReference type="ARBA" id="ARBA00022801"/>
    </source>
</evidence>
<accession>A0A2Z7A931</accession>
<evidence type="ECO:0000313" key="6">
    <source>
        <dbReference type="Proteomes" id="UP000250235"/>
    </source>
</evidence>
<dbReference type="PANTHER" id="PTHR34218:SF3">
    <property type="entry name" value="ACYL-HOMOSERINE LACTONE ACYLASE PVDQ"/>
    <property type="match status" value="1"/>
</dbReference>
<dbReference type="InterPro" id="IPR043146">
    <property type="entry name" value="Penicillin_amidase_N_B-knob"/>
</dbReference>
<protein>
    <submittedName>
        <fullName evidence="5">Elongation factor Tu, mitochondrial</fullName>
    </submittedName>
</protein>
<organism evidence="5 6">
    <name type="scientific">Dorcoceras hygrometricum</name>
    <dbReference type="NCBI Taxonomy" id="472368"/>
    <lineage>
        <taxon>Eukaryota</taxon>
        <taxon>Viridiplantae</taxon>
        <taxon>Streptophyta</taxon>
        <taxon>Embryophyta</taxon>
        <taxon>Tracheophyta</taxon>
        <taxon>Spermatophyta</taxon>
        <taxon>Magnoliopsida</taxon>
        <taxon>eudicotyledons</taxon>
        <taxon>Gunneridae</taxon>
        <taxon>Pentapetalae</taxon>
        <taxon>asterids</taxon>
        <taxon>lamiids</taxon>
        <taxon>Lamiales</taxon>
        <taxon>Gesneriaceae</taxon>
        <taxon>Didymocarpoideae</taxon>
        <taxon>Trichosporeae</taxon>
        <taxon>Loxocarpinae</taxon>
        <taxon>Dorcoceras</taxon>
    </lineage>
</organism>
<dbReference type="InterPro" id="IPR023343">
    <property type="entry name" value="Penicillin_amidase_dom1"/>
</dbReference>
<keyword evidence="2" id="KW-0732">Signal</keyword>
<dbReference type="Gene3D" id="3.60.20.10">
    <property type="entry name" value="Glutamine Phosphoribosylpyrophosphate, subunit 1, domain 1"/>
    <property type="match status" value="1"/>
</dbReference>
<name>A0A2Z7A931_9LAMI</name>
<dbReference type="SUPFAM" id="SSF56235">
    <property type="entry name" value="N-terminal nucleophile aminohydrolases (Ntn hydrolases)"/>
    <property type="match status" value="1"/>
</dbReference>
<dbReference type="Gene3D" id="1.10.1400.10">
    <property type="match status" value="1"/>
</dbReference>
<evidence type="ECO:0000256" key="2">
    <source>
        <dbReference type="ARBA" id="ARBA00022729"/>
    </source>
</evidence>
<comment type="similarity">
    <text evidence="1">Belongs to the peptidase S45 family.</text>
</comment>
<dbReference type="InterPro" id="IPR043147">
    <property type="entry name" value="Penicillin_amidase_A-knob"/>
</dbReference>
<dbReference type="GO" id="GO:0017000">
    <property type="term" value="P:antibiotic biosynthetic process"/>
    <property type="evidence" value="ECO:0007669"/>
    <property type="project" value="InterPro"/>
</dbReference>
<dbReference type="GO" id="GO:0016811">
    <property type="term" value="F:hydrolase activity, acting on carbon-nitrogen (but not peptide) bonds, in linear amides"/>
    <property type="evidence" value="ECO:0007669"/>
    <property type="project" value="InterPro"/>
</dbReference>
<dbReference type="GO" id="GO:0003746">
    <property type="term" value="F:translation elongation factor activity"/>
    <property type="evidence" value="ECO:0007669"/>
    <property type="project" value="UniProtKB-KW"/>
</dbReference>
<evidence type="ECO:0000313" key="5">
    <source>
        <dbReference type="EMBL" id="KZV15412.1"/>
    </source>
</evidence>
<dbReference type="InterPro" id="IPR024447">
    <property type="entry name" value="YXWGXW_rpt"/>
</dbReference>
<evidence type="ECO:0000256" key="4">
    <source>
        <dbReference type="ARBA" id="ARBA00023145"/>
    </source>
</evidence>
<dbReference type="PANTHER" id="PTHR34218">
    <property type="entry name" value="PEPTIDASE S45 PENICILLIN AMIDASE"/>
    <property type="match status" value="1"/>
</dbReference>
<gene>
    <name evidence="5" type="ORF">F511_16201</name>
</gene>
<proteinExistence type="inferred from homology"/>
<dbReference type="InterPro" id="IPR029055">
    <property type="entry name" value="Ntn_hydrolases_N"/>
</dbReference>
<keyword evidence="5" id="KW-0251">Elongation factor</keyword>
<keyword evidence="5" id="KW-0648">Protein biosynthesis</keyword>
<dbReference type="Gene3D" id="2.30.120.10">
    <property type="match status" value="1"/>
</dbReference>
<evidence type="ECO:0000256" key="1">
    <source>
        <dbReference type="ARBA" id="ARBA00006586"/>
    </source>
</evidence>
<dbReference type="Proteomes" id="UP000250235">
    <property type="component" value="Unassembled WGS sequence"/>
</dbReference>
<dbReference type="OrthoDB" id="330152at2759"/>
<dbReference type="EMBL" id="KV020099">
    <property type="protein sequence ID" value="KZV15412.1"/>
    <property type="molecule type" value="Genomic_DNA"/>
</dbReference>